<dbReference type="CDD" id="cd02440">
    <property type="entry name" value="AdoMet_MTases"/>
    <property type="match status" value="1"/>
</dbReference>
<dbReference type="SUPFAM" id="SSF53335">
    <property type="entry name" value="S-adenosyl-L-methionine-dependent methyltransferases"/>
    <property type="match status" value="1"/>
</dbReference>
<dbReference type="STRING" id="910347.SAMN05421773_11187"/>
<dbReference type="PANTHER" id="PTHR43167">
    <property type="entry name" value="PUTATIVE (AFU_ORTHOLOGUE AFUA_6G01830)-RELATED"/>
    <property type="match status" value="1"/>
</dbReference>
<dbReference type="Proteomes" id="UP000199207">
    <property type="component" value="Unassembled WGS sequence"/>
</dbReference>
<accession>A0A1I1QFS6</accession>
<keyword evidence="1" id="KW-0808">Transferase</keyword>
<organism evidence="1 2">
    <name type="scientific">Streptomyces aidingensis</name>
    <dbReference type="NCBI Taxonomy" id="910347"/>
    <lineage>
        <taxon>Bacteria</taxon>
        <taxon>Bacillati</taxon>
        <taxon>Actinomycetota</taxon>
        <taxon>Actinomycetes</taxon>
        <taxon>Kitasatosporales</taxon>
        <taxon>Streptomycetaceae</taxon>
        <taxon>Streptomyces</taxon>
    </lineage>
</organism>
<dbReference type="EMBL" id="FOLM01000011">
    <property type="protein sequence ID" value="SFD21014.1"/>
    <property type="molecule type" value="Genomic_DNA"/>
</dbReference>
<dbReference type="InterPro" id="IPR029063">
    <property type="entry name" value="SAM-dependent_MTases_sf"/>
</dbReference>
<gene>
    <name evidence="1" type="ORF">SAMN05421773_11187</name>
</gene>
<dbReference type="GO" id="GO:0008168">
    <property type="term" value="F:methyltransferase activity"/>
    <property type="evidence" value="ECO:0007669"/>
    <property type="project" value="UniProtKB-KW"/>
</dbReference>
<dbReference type="Gene3D" id="3.40.50.150">
    <property type="entry name" value="Vaccinia Virus protein VP39"/>
    <property type="match status" value="1"/>
</dbReference>
<sequence length="185" mass="19598">MLRVIAAEAERLGFPFSSDRPTGSLLATLAAAKPGGRMLELGTGLGAGASWLLAGMDQDARLTTVEADAAHREIAVRHLGDDPRAEFVHADAAAWLDGYRGPGFSLIFADCPVGKFERLDEVLALLEPGGLYVGDDLDVPADEPGRQAMVDGFLARMRSLPGLRITLLDWSTGLLVAARTTRATA</sequence>
<evidence type="ECO:0000313" key="1">
    <source>
        <dbReference type="EMBL" id="SFD21014.1"/>
    </source>
</evidence>
<dbReference type="Pfam" id="PF13578">
    <property type="entry name" value="Methyltransf_24"/>
    <property type="match status" value="1"/>
</dbReference>
<dbReference type="OrthoDB" id="484536at2"/>
<keyword evidence="2" id="KW-1185">Reference proteome</keyword>
<keyword evidence="1" id="KW-0489">Methyltransferase</keyword>
<dbReference type="PANTHER" id="PTHR43167:SF1">
    <property type="entry name" value="PUTATIVE (AFU_ORTHOLOGUE AFUA_6G01830)-RELATED"/>
    <property type="match status" value="1"/>
</dbReference>
<name>A0A1I1QFS6_9ACTN</name>
<evidence type="ECO:0000313" key="2">
    <source>
        <dbReference type="Proteomes" id="UP000199207"/>
    </source>
</evidence>
<dbReference type="GO" id="GO:0032259">
    <property type="term" value="P:methylation"/>
    <property type="evidence" value="ECO:0007669"/>
    <property type="project" value="UniProtKB-KW"/>
</dbReference>
<dbReference type="AlphaFoldDB" id="A0A1I1QFS6"/>
<protein>
    <submittedName>
        <fullName evidence="1">Predicted O-methyltransferase YrrM</fullName>
    </submittedName>
</protein>
<reference evidence="1 2" key="1">
    <citation type="submission" date="2016-10" db="EMBL/GenBank/DDBJ databases">
        <authorList>
            <person name="de Groot N.N."/>
        </authorList>
    </citation>
    <scope>NUCLEOTIDE SEQUENCE [LARGE SCALE GENOMIC DNA]</scope>
    <source>
        <strain evidence="1 2">CGMCC 4.5739</strain>
    </source>
</reference>
<proteinExistence type="predicted"/>